<feature type="region of interest" description="Disordered" evidence="1">
    <location>
        <begin position="143"/>
        <end position="168"/>
    </location>
</feature>
<dbReference type="Proteomes" id="UP000194798">
    <property type="component" value="Unassembled WGS sequence"/>
</dbReference>
<evidence type="ECO:0000256" key="1">
    <source>
        <dbReference type="SAM" id="MobiDB-lite"/>
    </source>
</evidence>
<proteinExistence type="predicted"/>
<keyword evidence="4" id="KW-1185">Reference proteome</keyword>
<comment type="caution">
    <text evidence="3">The sequence shown here is derived from an EMBL/GenBank/DDBJ whole genome shotgun (WGS) entry which is preliminary data.</text>
</comment>
<dbReference type="RefSeq" id="WP_217884408.1">
    <property type="nucleotide sequence ID" value="NZ_MSLT01000012.1"/>
</dbReference>
<evidence type="ECO:0000313" key="3">
    <source>
        <dbReference type="EMBL" id="OUD14415.1"/>
    </source>
</evidence>
<organism evidence="3 4">
    <name type="scientific">Thioflexithrix psekupsensis</name>
    <dbReference type="NCBI Taxonomy" id="1570016"/>
    <lineage>
        <taxon>Bacteria</taxon>
        <taxon>Pseudomonadati</taxon>
        <taxon>Pseudomonadota</taxon>
        <taxon>Gammaproteobacteria</taxon>
        <taxon>Thiotrichales</taxon>
        <taxon>Thioflexithrix</taxon>
    </lineage>
</organism>
<dbReference type="Pfam" id="PF07603">
    <property type="entry name" value="Lcl_C"/>
    <property type="match status" value="1"/>
</dbReference>
<reference evidence="3 4" key="1">
    <citation type="submission" date="2016-12" db="EMBL/GenBank/DDBJ databases">
        <title>Thioflexothrix psekupsii D3 genome sequencing and assembly.</title>
        <authorList>
            <person name="Fomenkov A."/>
            <person name="Vincze T."/>
            <person name="Grabovich M."/>
            <person name="Anton B.P."/>
            <person name="Dubinina G."/>
            <person name="Orlova M."/>
            <person name="Belousova E."/>
            <person name="Roberts R.J."/>
        </authorList>
    </citation>
    <scope>NUCLEOTIDE SEQUENCE [LARGE SCALE GENOMIC DNA]</scope>
    <source>
        <strain evidence="3">D3</strain>
    </source>
</reference>
<dbReference type="EMBL" id="MSLT01000012">
    <property type="protein sequence ID" value="OUD14415.1"/>
    <property type="molecule type" value="Genomic_DNA"/>
</dbReference>
<evidence type="ECO:0000259" key="2">
    <source>
        <dbReference type="Pfam" id="PF07603"/>
    </source>
</evidence>
<dbReference type="InterPro" id="IPR011460">
    <property type="entry name" value="Lcl_C"/>
</dbReference>
<gene>
    <name evidence="3" type="ORF">TPSD3_08890</name>
</gene>
<dbReference type="AlphaFoldDB" id="A0A251X903"/>
<name>A0A251X903_9GAMM</name>
<accession>A0A251X903</accession>
<feature type="domain" description="Lcl C-terminal" evidence="2">
    <location>
        <begin position="186"/>
        <end position="246"/>
    </location>
</feature>
<sequence length="251" mass="29386">MTEDQIQDFARLEKSYQAVFDNNARPEHRSMDCRKFAEAICRRLYVQEMRKQPDKLMTLKSYLDFFRNKQLPLAYIYPQIETIQNLGNYAGHDQHEEEPITLGYIQPALSAVDVLMNWYVKKKLQRNDWLFVQGVKKEENLAKPVQENKPAPALELPNIKPPESKADNKAVSSTLIKDRYRDNGDGTITDIKTNLQWMRCLIGQEWQDGRCQGEAQEMNWHNAQKLKINFAGYNDWRVATIEELLSQQFSI</sequence>
<protein>
    <recommendedName>
        <fullName evidence="2">Lcl C-terminal domain-containing protein</fullName>
    </recommendedName>
</protein>
<evidence type="ECO:0000313" key="4">
    <source>
        <dbReference type="Proteomes" id="UP000194798"/>
    </source>
</evidence>